<evidence type="ECO:0000256" key="5">
    <source>
        <dbReference type="ARBA" id="ARBA00033049"/>
    </source>
</evidence>
<protein>
    <recommendedName>
        <fullName evidence="5">Direct IAP-binding protein with low pI</fullName>
    </recommendedName>
</protein>
<dbReference type="GeneTree" id="ENSGT00390000007237"/>
<evidence type="ECO:0000256" key="6">
    <source>
        <dbReference type="ARBA" id="ARBA00046319"/>
    </source>
</evidence>
<sequence>MARRGCDASLNCPCGEMQVARHHCVCLGGAAARSRTHFLLRTGEMASLRRAAACFSFARSAACALTSDLRYPRQRLLRLAGRIRTDAVSLSLGAGLCAVPFTQQAENLSHDALIRRASSLLLDSANTFLSQTTLALVDSLTQYTKALHTLVALQKRYLASMGKLSPAEEDAVWQVIIGQRVEVGDRLDECRRFEANWTSAVQLCEAAAEAAYSAGIEQASLAARATVQLAQTQVGEVRRMSAEAERQLAEAKAEEIQRMAELASTAHINVEDIPEAYLRED</sequence>
<dbReference type="Ensembl" id="ENSDCDT00010015975.1">
    <property type="protein sequence ID" value="ENSDCDP00010015129.1"/>
    <property type="gene ID" value="ENSDCDG00010006941.1"/>
</dbReference>
<dbReference type="SUPFAM" id="SSF46984">
    <property type="entry name" value="Smac/diablo"/>
    <property type="match status" value="1"/>
</dbReference>
<accession>A0AAY4B290</accession>
<dbReference type="RefSeq" id="XP_028856407.1">
    <property type="nucleotide sequence ID" value="XM_029000574.1"/>
</dbReference>
<reference evidence="7 8" key="1">
    <citation type="submission" date="2020-06" db="EMBL/GenBank/DDBJ databases">
        <authorList>
            <consortium name="Wellcome Sanger Institute Data Sharing"/>
        </authorList>
    </citation>
    <scope>NUCLEOTIDE SEQUENCE [LARGE SCALE GENOMIC DNA]</scope>
</reference>
<dbReference type="Proteomes" id="UP000694580">
    <property type="component" value="Chromosome 13"/>
</dbReference>
<dbReference type="InterPro" id="IPR009062">
    <property type="entry name" value="Smac/DIABLO-like_sf"/>
</dbReference>
<dbReference type="GO" id="GO:0008631">
    <property type="term" value="P:intrinsic apoptotic signaling pathway in response to oxidative stress"/>
    <property type="evidence" value="ECO:0007669"/>
    <property type="project" value="TreeGrafter"/>
</dbReference>
<dbReference type="AlphaFoldDB" id="A0AAY4B290"/>
<organism evidence="7 8">
    <name type="scientific">Denticeps clupeoides</name>
    <name type="common">denticle herring</name>
    <dbReference type="NCBI Taxonomy" id="299321"/>
    <lineage>
        <taxon>Eukaryota</taxon>
        <taxon>Metazoa</taxon>
        <taxon>Chordata</taxon>
        <taxon>Craniata</taxon>
        <taxon>Vertebrata</taxon>
        <taxon>Euteleostomi</taxon>
        <taxon>Actinopterygii</taxon>
        <taxon>Neopterygii</taxon>
        <taxon>Teleostei</taxon>
        <taxon>Clupei</taxon>
        <taxon>Clupeiformes</taxon>
        <taxon>Denticipitoidei</taxon>
        <taxon>Denticipitidae</taxon>
        <taxon>Denticeps</taxon>
    </lineage>
</organism>
<keyword evidence="4" id="KW-0496">Mitochondrion</keyword>
<comment type="similarity">
    <text evidence="6">Belongs to the Smac/DIABLO protein family.</text>
</comment>
<evidence type="ECO:0000256" key="4">
    <source>
        <dbReference type="ARBA" id="ARBA00023128"/>
    </source>
</evidence>
<gene>
    <name evidence="7" type="primary">diabloa</name>
</gene>
<comment type="subcellular location">
    <subcellularLocation>
        <location evidence="1">Mitochondrion</location>
    </subcellularLocation>
</comment>
<keyword evidence="8" id="KW-1185">Reference proteome</keyword>
<evidence type="ECO:0000256" key="1">
    <source>
        <dbReference type="ARBA" id="ARBA00004173"/>
    </source>
</evidence>
<dbReference type="PANTHER" id="PTHR32247:SF4">
    <property type="entry name" value="DIRECT IAP-BINDING PROTEIN WITH LOW PI"/>
    <property type="match status" value="1"/>
</dbReference>
<dbReference type="InterPro" id="IPR015142">
    <property type="entry name" value="Smac_DIABLO"/>
</dbReference>
<keyword evidence="2" id="KW-0053">Apoptosis</keyword>
<keyword evidence="3" id="KW-0809">Transit peptide</keyword>
<dbReference type="Gene3D" id="1.20.58.70">
    <property type="match status" value="1"/>
</dbReference>
<dbReference type="GO" id="GO:0005739">
    <property type="term" value="C:mitochondrion"/>
    <property type="evidence" value="ECO:0007669"/>
    <property type="project" value="UniProtKB-SubCell"/>
</dbReference>
<dbReference type="Pfam" id="PF09057">
    <property type="entry name" value="Smac_DIABLO"/>
    <property type="match status" value="1"/>
</dbReference>
<proteinExistence type="inferred from homology"/>
<dbReference type="GO" id="GO:0043065">
    <property type="term" value="P:positive regulation of apoptotic process"/>
    <property type="evidence" value="ECO:0007669"/>
    <property type="project" value="UniProtKB-ARBA"/>
</dbReference>
<evidence type="ECO:0000313" key="7">
    <source>
        <dbReference type="Ensembl" id="ENSDCDP00010015129.1"/>
    </source>
</evidence>
<evidence type="ECO:0000256" key="3">
    <source>
        <dbReference type="ARBA" id="ARBA00022946"/>
    </source>
</evidence>
<dbReference type="GeneID" id="114802002"/>
<dbReference type="GO" id="GO:0051402">
    <property type="term" value="P:neuron apoptotic process"/>
    <property type="evidence" value="ECO:0007669"/>
    <property type="project" value="TreeGrafter"/>
</dbReference>
<evidence type="ECO:0000313" key="8">
    <source>
        <dbReference type="Proteomes" id="UP000694580"/>
    </source>
</evidence>
<name>A0AAY4B290_9TELE</name>
<reference evidence="7" key="3">
    <citation type="submission" date="2025-09" db="UniProtKB">
        <authorList>
            <consortium name="Ensembl"/>
        </authorList>
    </citation>
    <scope>IDENTIFICATION</scope>
</reference>
<evidence type="ECO:0000256" key="2">
    <source>
        <dbReference type="ARBA" id="ARBA00022703"/>
    </source>
</evidence>
<reference evidence="7" key="2">
    <citation type="submission" date="2025-08" db="UniProtKB">
        <authorList>
            <consortium name="Ensembl"/>
        </authorList>
    </citation>
    <scope>IDENTIFICATION</scope>
</reference>
<dbReference type="PANTHER" id="PTHR32247">
    <property type="entry name" value="DIABLO HOMOLOG, MITOCHONDRIAL"/>
    <property type="match status" value="1"/>
</dbReference>
<dbReference type="FunFam" id="1.20.58.70:FF:000012">
    <property type="entry name" value="diablo homolog, mitochondrial isoform X1"/>
    <property type="match status" value="1"/>
</dbReference>